<dbReference type="PROSITE" id="PS01124">
    <property type="entry name" value="HTH_ARAC_FAMILY_2"/>
    <property type="match status" value="1"/>
</dbReference>
<dbReference type="InterPro" id="IPR009057">
    <property type="entry name" value="Homeodomain-like_sf"/>
</dbReference>
<accession>A0ABT7F5Z4</accession>
<keyword evidence="2" id="KW-0238">DNA-binding</keyword>
<dbReference type="PANTHER" id="PTHR46796">
    <property type="entry name" value="HTH-TYPE TRANSCRIPTIONAL ACTIVATOR RHAS-RELATED"/>
    <property type="match status" value="1"/>
</dbReference>
<dbReference type="RefSeq" id="WP_284482788.1">
    <property type="nucleotide sequence ID" value="NZ_JASNJD010000020.1"/>
</dbReference>
<evidence type="ECO:0000256" key="3">
    <source>
        <dbReference type="ARBA" id="ARBA00023163"/>
    </source>
</evidence>
<evidence type="ECO:0000313" key="6">
    <source>
        <dbReference type="Proteomes" id="UP001243757"/>
    </source>
</evidence>
<keyword evidence="1" id="KW-0805">Transcription regulation</keyword>
<dbReference type="InterPro" id="IPR018062">
    <property type="entry name" value="HTH_AraC-typ_CS"/>
</dbReference>
<dbReference type="PROSITE" id="PS00041">
    <property type="entry name" value="HTH_ARAC_FAMILY_1"/>
    <property type="match status" value="1"/>
</dbReference>
<protein>
    <submittedName>
        <fullName evidence="5">Helix-turn-helix transcriptional regulator</fullName>
    </submittedName>
</protein>
<keyword evidence="3" id="KW-0804">Transcription</keyword>
<sequence length="323" mass="35212">MQKFKSEDEFRRAPPVHFRTTTGRLFRQGLVDGQVVQFKPGVGRDALSMLLSPTLCLAHQLFPHSAAVSTTQKAENANFTLPLETGAAWRVNGRPGAHRVLFLNAGLTETQIIAPNRNSIFGRVSEARLQASLDALSGGTAAAVRRFSGPIELSAASHAFLRNAFLDILEESREILPLNSGQGTYLEHSIADILAQGLLSAGDMRPRLPLVGRDPYALYRKVIAYLEQAGDRPVCLSELCSAAGVSAPTLTRAFREVVGVSPMKFERLRRLAQARNDLLRDPDPRSVVKRSALRHGFRELGRFSALYKASYGGLPSQARGPSG</sequence>
<gene>
    <name evidence="5" type="ORF">QO033_20240</name>
</gene>
<dbReference type="InterPro" id="IPR018060">
    <property type="entry name" value="HTH_AraC"/>
</dbReference>
<dbReference type="EMBL" id="JASNJD010000020">
    <property type="protein sequence ID" value="MDK3020019.1"/>
    <property type="molecule type" value="Genomic_DNA"/>
</dbReference>
<dbReference type="Pfam" id="PF12833">
    <property type="entry name" value="HTH_18"/>
    <property type="match status" value="1"/>
</dbReference>
<evidence type="ECO:0000256" key="1">
    <source>
        <dbReference type="ARBA" id="ARBA00023015"/>
    </source>
</evidence>
<name>A0ABT7F5Z4_9RHOB</name>
<evidence type="ECO:0000313" key="5">
    <source>
        <dbReference type="EMBL" id="MDK3020019.1"/>
    </source>
</evidence>
<keyword evidence="6" id="KW-1185">Reference proteome</keyword>
<dbReference type="SMART" id="SM00342">
    <property type="entry name" value="HTH_ARAC"/>
    <property type="match status" value="1"/>
</dbReference>
<comment type="caution">
    <text evidence="5">The sequence shown here is derived from an EMBL/GenBank/DDBJ whole genome shotgun (WGS) entry which is preliminary data.</text>
</comment>
<dbReference type="Proteomes" id="UP001243757">
    <property type="component" value="Unassembled WGS sequence"/>
</dbReference>
<evidence type="ECO:0000259" key="4">
    <source>
        <dbReference type="PROSITE" id="PS01124"/>
    </source>
</evidence>
<proteinExistence type="predicted"/>
<dbReference type="InterPro" id="IPR050204">
    <property type="entry name" value="AraC_XylS_family_regulators"/>
</dbReference>
<dbReference type="SUPFAM" id="SSF46689">
    <property type="entry name" value="Homeodomain-like"/>
    <property type="match status" value="1"/>
</dbReference>
<dbReference type="Gene3D" id="1.10.10.60">
    <property type="entry name" value="Homeodomain-like"/>
    <property type="match status" value="1"/>
</dbReference>
<feature type="domain" description="HTH araC/xylS-type" evidence="4">
    <location>
        <begin position="220"/>
        <end position="321"/>
    </location>
</feature>
<evidence type="ECO:0000256" key="2">
    <source>
        <dbReference type="ARBA" id="ARBA00023125"/>
    </source>
</evidence>
<reference evidence="5 6" key="1">
    <citation type="submission" date="2023-05" db="EMBL/GenBank/DDBJ databases">
        <title>Pseudodonghicola sp. nov.</title>
        <authorList>
            <person name="Huang J."/>
        </authorList>
    </citation>
    <scope>NUCLEOTIDE SEQUENCE [LARGE SCALE GENOMIC DNA]</scope>
    <source>
        <strain evidence="5 6">IC7</strain>
    </source>
</reference>
<organism evidence="5 6">
    <name type="scientific">Pseudodonghicola flavimaris</name>
    <dbReference type="NCBI Taxonomy" id="3050036"/>
    <lineage>
        <taxon>Bacteria</taxon>
        <taxon>Pseudomonadati</taxon>
        <taxon>Pseudomonadota</taxon>
        <taxon>Alphaproteobacteria</taxon>
        <taxon>Rhodobacterales</taxon>
        <taxon>Paracoccaceae</taxon>
        <taxon>Pseudodonghicola</taxon>
    </lineage>
</organism>